<reference evidence="3" key="1">
    <citation type="submission" date="2021-03" db="EMBL/GenBank/DDBJ databases">
        <title>Draft genome sequence of rust myrtle Austropuccinia psidii MF-1, a brazilian biotype.</title>
        <authorList>
            <person name="Quecine M.C."/>
            <person name="Pachon D.M.R."/>
            <person name="Bonatelli M.L."/>
            <person name="Correr F.H."/>
            <person name="Franceschini L.M."/>
            <person name="Leite T.F."/>
            <person name="Margarido G.R.A."/>
            <person name="Almeida C.A."/>
            <person name="Ferrarezi J.A."/>
            <person name="Labate C.A."/>
        </authorList>
    </citation>
    <scope>NUCLEOTIDE SEQUENCE</scope>
    <source>
        <strain evidence="3">MF-1</strain>
    </source>
</reference>
<organism evidence="3 4">
    <name type="scientific">Austropuccinia psidii MF-1</name>
    <dbReference type="NCBI Taxonomy" id="1389203"/>
    <lineage>
        <taxon>Eukaryota</taxon>
        <taxon>Fungi</taxon>
        <taxon>Dikarya</taxon>
        <taxon>Basidiomycota</taxon>
        <taxon>Pucciniomycotina</taxon>
        <taxon>Pucciniomycetes</taxon>
        <taxon>Pucciniales</taxon>
        <taxon>Sphaerophragmiaceae</taxon>
        <taxon>Austropuccinia</taxon>
    </lineage>
</organism>
<protein>
    <recommendedName>
        <fullName evidence="5">Secreted protein</fullName>
    </recommendedName>
</protein>
<comment type="caution">
    <text evidence="3">The sequence shown here is derived from an EMBL/GenBank/DDBJ whole genome shotgun (WGS) entry which is preliminary data.</text>
</comment>
<keyword evidence="4" id="KW-1185">Reference proteome</keyword>
<feature type="compositionally biased region" description="Basic residues" evidence="1">
    <location>
        <begin position="63"/>
        <end position="75"/>
    </location>
</feature>
<evidence type="ECO:0000256" key="2">
    <source>
        <dbReference type="SAM" id="SignalP"/>
    </source>
</evidence>
<sequence length="92" mass="10646">MFISKVTLLLVFCISTAMATNHTMCYKYFMEKDKCVISAADDRIRCPAHNTKGKMFEHSPEKPKRKPCSKKSRTLQRRYETTQNVGFSSSIF</sequence>
<evidence type="ECO:0000313" key="3">
    <source>
        <dbReference type="EMBL" id="MBW0510093.1"/>
    </source>
</evidence>
<accession>A0A9Q3DY75</accession>
<dbReference type="AlphaFoldDB" id="A0A9Q3DY75"/>
<evidence type="ECO:0008006" key="5">
    <source>
        <dbReference type="Google" id="ProtNLM"/>
    </source>
</evidence>
<feature type="chain" id="PRO_5040353058" description="Secreted protein" evidence="2">
    <location>
        <begin position="20"/>
        <end position="92"/>
    </location>
</feature>
<feature type="region of interest" description="Disordered" evidence="1">
    <location>
        <begin position="52"/>
        <end position="75"/>
    </location>
</feature>
<dbReference type="EMBL" id="AVOT02021332">
    <property type="protein sequence ID" value="MBW0510093.1"/>
    <property type="molecule type" value="Genomic_DNA"/>
</dbReference>
<keyword evidence="2" id="KW-0732">Signal</keyword>
<dbReference type="OrthoDB" id="10560663at2759"/>
<evidence type="ECO:0000313" key="4">
    <source>
        <dbReference type="Proteomes" id="UP000765509"/>
    </source>
</evidence>
<feature type="signal peptide" evidence="2">
    <location>
        <begin position="1"/>
        <end position="19"/>
    </location>
</feature>
<evidence type="ECO:0000256" key="1">
    <source>
        <dbReference type="SAM" id="MobiDB-lite"/>
    </source>
</evidence>
<proteinExistence type="predicted"/>
<name>A0A9Q3DY75_9BASI</name>
<dbReference type="Proteomes" id="UP000765509">
    <property type="component" value="Unassembled WGS sequence"/>
</dbReference>
<gene>
    <name evidence="3" type="ORF">O181_049808</name>
</gene>